<evidence type="ECO:0000313" key="1">
    <source>
        <dbReference type="EMBL" id="MED6182436.1"/>
    </source>
</evidence>
<proteinExistence type="predicted"/>
<sequence length="71" mass="7617">MDVWHVQVIENGVERPKSITAKQVFSLPAGRKVVLTFDTMLKPVGEAGGLLSTVLGSMASDFSLFPIGVRS</sequence>
<protein>
    <submittedName>
        <fullName evidence="1">Uncharacterized protein</fullName>
    </submittedName>
</protein>
<name>A0ABU6WAL3_9FABA</name>
<keyword evidence="2" id="KW-1185">Reference proteome</keyword>
<accession>A0ABU6WAL3</accession>
<gene>
    <name evidence="1" type="ORF">PIB30_028429</name>
</gene>
<evidence type="ECO:0000313" key="2">
    <source>
        <dbReference type="Proteomes" id="UP001341840"/>
    </source>
</evidence>
<reference evidence="1 2" key="1">
    <citation type="journal article" date="2023" name="Plants (Basel)">
        <title>Bridging the Gap: Combining Genomics and Transcriptomics Approaches to Understand Stylosanthes scabra, an Orphan Legume from the Brazilian Caatinga.</title>
        <authorList>
            <person name="Ferreira-Neto J.R.C."/>
            <person name="da Silva M.D."/>
            <person name="Binneck E."/>
            <person name="de Melo N.F."/>
            <person name="da Silva R.H."/>
            <person name="de Melo A.L.T.M."/>
            <person name="Pandolfi V."/>
            <person name="Bustamante F.O."/>
            <person name="Brasileiro-Vidal A.C."/>
            <person name="Benko-Iseppon A.M."/>
        </authorList>
    </citation>
    <scope>NUCLEOTIDE SEQUENCE [LARGE SCALE GENOMIC DNA]</scope>
    <source>
        <tissue evidence="1">Leaves</tissue>
    </source>
</reference>
<comment type="caution">
    <text evidence="1">The sequence shown here is derived from an EMBL/GenBank/DDBJ whole genome shotgun (WGS) entry which is preliminary data.</text>
</comment>
<dbReference type="Proteomes" id="UP001341840">
    <property type="component" value="Unassembled WGS sequence"/>
</dbReference>
<organism evidence="1 2">
    <name type="scientific">Stylosanthes scabra</name>
    <dbReference type="NCBI Taxonomy" id="79078"/>
    <lineage>
        <taxon>Eukaryota</taxon>
        <taxon>Viridiplantae</taxon>
        <taxon>Streptophyta</taxon>
        <taxon>Embryophyta</taxon>
        <taxon>Tracheophyta</taxon>
        <taxon>Spermatophyta</taxon>
        <taxon>Magnoliopsida</taxon>
        <taxon>eudicotyledons</taxon>
        <taxon>Gunneridae</taxon>
        <taxon>Pentapetalae</taxon>
        <taxon>rosids</taxon>
        <taxon>fabids</taxon>
        <taxon>Fabales</taxon>
        <taxon>Fabaceae</taxon>
        <taxon>Papilionoideae</taxon>
        <taxon>50 kb inversion clade</taxon>
        <taxon>dalbergioids sensu lato</taxon>
        <taxon>Dalbergieae</taxon>
        <taxon>Pterocarpus clade</taxon>
        <taxon>Stylosanthes</taxon>
    </lineage>
</organism>
<dbReference type="EMBL" id="JASCZI010181355">
    <property type="protein sequence ID" value="MED6182436.1"/>
    <property type="molecule type" value="Genomic_DNA"/>
</dbReference>